<dbReference type="Proteomes" id="UP001152646">
    <property type="component" value="Unassembled WGS sequence"/>
</dbReference>
<dbReference type="InterPro" id="IPR011009">
    <property type="entry name" value="Kinase-like_dom_sf"/>
</dbReference>
<evidence type="ECO:0000313" key="4">
    <source>
        <dbReference type="Proteomes" id="UP001152649"/>
    </source>
</evidence>
<dbReference type="AlphaFoldDB" id="A0A9W4NA08"/>
<evidence type="ECO:0000259" key="1">
    <source>
        <dbReference type="Pfam" id="PF01636"/>
    </source>
</evidence>
<dbReference type="Pfam" id="PF01636">
    <property type="entry name" value="APH"/>
    <property type="match status" value="1"/>
</dbReference>
<comment type="caution">
    <text evidence="2">The sequence shown here is derived from an EMBL/GenBank/DDBJ whole genome shotgun (WGS) entry which is preliminary data.</text>
</comment>
<evidence type="ECO:0000313" key="3">
    <source>
        <dbReference type="EMBL" id="CAG8422159.1"/>
    </source>
</evidence>
<dbReference type="PANTHER" id="PTHR21310">
    <property type="entry name" value="AMINOGLYCOSIDE PHOSPHOTRANSFERASE-RELATED-RELATED"/>
    <property type="match status" value="1"/>
</dbReference>
<dbReference type="Proteomes" id="UP001152649">
    <property type="component" value="Unassembled WGS sequence"/>
</dbReference>
<name>A0A9W4NA08_9EURO</name>
<sequence>MSDLTTLTPAVALSLSNAEAAQWNKKLMEEFQAELERNPEADLLSMFPDLYRHEHRNSQYLRLSHAAKINLRTLHDLREILRDDPEINLLSVFPKNYNRKINMATGPKILPSTERDIPEQGPEFQTRLDTAETAKVIFPLSSAVTALITISPQEFLNDQGKSLATSLKQLLRGSRKLWESPVRGMVVQCSETIVAKVVIGNRDSTEYTSMRFLAERAPDIPTPRAHGMVALGPFSVIFMSYVPGITLAQAWPILSHNGKLSIQQQLNDIFHRLRSLPNDSQGIGGVCGEGAKEPRINEIALFEDIRTTQQFSDLQFSARHHGSNAYVDFLRSFLQNEDPSMLRQVFTHGDVRTANIMVEQDRNVGHYTITGIIDWEESGFYPAYYESTTLTRTLSPIDEDDWYLYLPKNISPSESPIRWLVDRLWGIHIRTT</sequence>
<dbReference type="SUPFAM" id="SSF56112">
    <property type="entry name" value="Protein kinase-like (PK-like)"/>
    <property type="match status" value="1"/>
</dbReference>
<dbReference type="InterPro" id="IPR051678">
    <property type="entry name" value="AGP_Transferase"/>
</dbReference>
<reference evidence="2" key="1">
    <citation type="submission" date="2021-07" db="EMBL/GenBank/DDBJ databases">
        <authorList>
            <person name="Branca A.L. A."/>
        </authorList>
    </citation>
    <scope>NUCLEOTIDE SEQUENCE</scope>
</reference>
<dbReference type="InterPro" id="IPR002575">
    <property type="entry name" value="Aminoglycoside_PTrfase"/>
</dbReference>
<evidence type="ECO:0000313" key="2">
    <source>
        <dbReference type="EMBL" id="CAG8306003.1"/>
    </source>
</evidence>
<keyword evidence="4" id="KW-1185">Reference proteome</keyword>
<accession>A0A9W4NA08</accession>
<dbReference type="PANTHER" id="PTHR21310:SF15">
    <property type="entry name" value="AMINOGLYCOSIDE PHOSPHOTRANSFERASE DOMAIN-CONTAINING PROTEIN"/>
    <property type="match status" value="1"/>
</dbReference>
<dbReference type="EMBL" id="CAJVPG010000076">
    <property type="protein sequence ID" value="CAG8306003.1"/>
    <property type="molecule type" value="Genomic_DNA"/>
</dbReference>
<dbReference type="Gene3D" id="3.90.1200.10">
    <property type="match status" value="1"/>
</dbReference>
<proteinExistence type="predicted"/>
<feature type="domain" description="Aminoglycoside phosphotransferase" evidence="1">
    <location>
        <begin position="206"/>
        <end position="395"/>
    </location>
</feature>
<dbReference type="OrthoDB" id="2906425at2759"/>
<organism evidence="2 4">
    <name type="scientific">Penicillium salamii</name>
    <dbReference type="NCBI Taxonomy" id="1612424"/>
    <lineage>
        <taxon>Eukaryota</taxon>
        <taxon>Fungi</taxon>
        <taxon>Dikarya</taxon>
        <taxon>Ascomycota</taxon>
        <taxon>Pezizomycotina</taxon>
        <taxon>Eurotiomycetes</taxon>
        <taxon>Eurotiomycetidae</taxon>
        <taxon>Eurotiales</taxon>
        <taxon>Aspergillaceae</taxon>
        <taxon>Penicillium</taxon>
    </lineage>
</organism>
<protein>
    <recommendedName>
        <fullName evidence="1">Aminoglycoside phosphotransferase domain-containing protein</fullName>
    </recommendedName>
</protein>
<gene>
    <name evidence="3" type="ORF">PSALAMII_LOCUS10327</name>
    <name evidence="2" type="ORF">PSALAMII_LOCUS1992</name>
</gene>
<dbReference type="CDD" id="cd05120">
    <property type="entry name" value="APH_ChoK_like"/>
    <property type="match status" value="1"/>
</dbReference>
<dbReference type="EMBL" id="CAJVPA010000242">
    <property type="protein sequence ID" value="CAG8422159.1"/>
    <property type="molecule type" value="Genomic_DNA"/>
</dbReference>